<protein>
    <recommendedName>
        <fullName evidence="1">CARDB domain-containing protein</fullName>
    </recommendedName>
</protein>
<dbReference type="EMBL" id="BARW01023098">
    <property type="protein sequence ID" value="GAI91759.1"/>
    <property type="molecule type" value="Genomic_DNA"/>
</dbReference>
<gene>
    <name evidence="2" type="ORF">S12H4_38380</name>
</gene>
<proteinExistence type="predicted"/>
<sequence length="152" mass="16475">DPQAGIWTPISKPIDLVDVPPSGALQATLHAGPFQSWEFPTSRTFRDGETYRFNLAAGIIEGPGIVLTGLVVEPDYLTLGESVTLSVMATNTGQTDEQRQVIFFVEDTEAGSVTVQLGPQESKEVSIEITPSEVGVYFAKVEVSTARRVPFY</sequence>
<evidence type="ECO:0000313" key="2">
    <source>
        <dbReference type="EMBL" id="GAI91759.1"/>
    </source>
</evidence>
<dbReference type="Gene3D" id="2.60.40.10">
    <property type="entry name" value="Immunoglobulins"/>
    <property type="match status" value="1"/>
</dbReference>
<comment type="caution">
    <text evidence="2">The sequence shown here is derived from an EMBL/GenBank/DDBJ whole genome shotgun (WGS) entry which is preliminary data.</text>
</comment>
<organism evidence="2">
    <name type="scientific">marine sediment metagenome</name>
    <dbReference type="NCBI Taxonomy" id="412755"/>
    <lineage>
        <taxon>unclassified sequences</taxon>
        <taxon>metagenomes</taxon>
        <taxon>ecological metagenomes</taxon>
    </lineage>
</organism>
<dbReference type="AlphaFoldDB" id="X1UHC6"/>
<feature type="non-terminal residue" evidence="2">
    <location>
        <position position="1"/>
    </location>
</feature>
<dbReference type="InterPro" id="IPR013783">
    <property type="entry name" value="Ig-like_fold"/>
</dbReference>
<dbReference type="InterPro" id="IPR011635">
    <property type="entry name" value="CARDB"/>
</dbReference>
<feature type="domain" description="CARDB" evidence="1">
    <location>
        <begin position="72"/>
        <end position="145"/>
    </location>
</feature>
<accession>X1UHC6</accession>
<evidence type="ECO:0000259" key="1">
    <source>
        <dbReference type="Pfam" id="PF07705"/>
    </source>
</evidence>
<reference evidence="2" key="1">
    <citation type="journal article" date="2014" name="Front. Microbiol.">
        <title>High frequency of phylogenetically diverse reductive dehalogenase-homologous genes in deep subseafloor sedimentary metagenomes.</title>
        <authorList>
            <person name="Kawai M."/>
            <person name="Futagami T."/>
            <person name="Toyoda A."/>
            <person name="Takaki Y."/>
            <person name="Nishi S."/>
            <person name="Hori S."/>
            <person name="Arai W."/>
            <person name="Tsubouchi T."/>
            <person name="Morono Y."/>
            <person name="Uchiyama I."/>
            <person name="Ito T."/>
            <person name="Fujiyama A."/>
            <person name="Inagaki F."/>
            <person name="Takami H."/>
        </authorList>
    </citation>
    <scope>NUCLEOTIDE SEQUENCE</scope>
    <source>
        <strain evidence="2">Expedition CK06-06</strain>
    </source>
</reference>
<name>X1UHC6_9ZZZZ</name>
<dbReference type="Pfam" id="PF07705">
    <property type="entry name" value="CARDB"/>
    <property type="match status" value="1"/>
</dbReference>